<dbReference type="PANTHER" id="PTHR47852">
    <property type="entry name" value="OS06G0298400 PROTEIN"/>
    <property type="match status" value="1"/>
</dbReference>
<accession>A0A2R5GNE5</accession>
<feature type="domain" description="WW" evidence="2">
    <location>
        <begin position="309"/>
        <end position="339"/>
    </location>
</feature>
<keyword evidence="4" id="KW-1185">Reference proteome</keyword>
<gene>
    <name evidence="3" type="ORF">FCC1311_086422</name>
</gene>
<feature type="compositionally biased region" description="Acidic residues" evidence="1">
    <location>
        <begin position="362"/>
        <end position="373"/>
    </location>
</feature>
<dbReference type="PROSITE" id="PS50096">
    <property type="entry name" value="IQ"/>
    <property type="match status" value="2"/>
</dbReference>
<dbReference type="CDD" id="cd23767">
    <property type="entry name" value="IQCD"/>
    <property type="match status" value="1"/>
</dbReference>
<dbReference type="InterPro" id="IPR001202">
    <property type="entry name" value="WW_dom"/>
</dbReference>
<proteinExistence type="predicted"/>
<dbReference type="SMART" id="SM00456">
    <property type="entry name" value="WW"/>
    <property type="match status" value="4"/>
</dbReference>
<evidence type="ECO:0000259" key="2">
    <source>
        <dbReference type="PROSITE" id="PS50020"/>
    </source>
</evidence>
<comment type="caution">
    <text evidence="3">The sequence shown here is derived from an EMBL/GenBank/DDBJ whole genome shotgun (WGS) entry which is preliminary data.</text>
</comment>
<dbReference type="AlphaFoldDB" id="A0A2R5GNE5"/>
<feature type="domain" description="WW" evidence="2">
    <location>
        <begin position="216"/>
        <end position="250"/>
    </location>
</feature>
<dbReference type="Gene3D" id="2.20.70.10">
    <property type="match status" value="3"/>
</dbReference>
<reference evidence="3 4" key="1">
    <citation type="submission" date="2017-12" db="EMBL/GenBank/DDBJ databases">
        <title>Sequencing, de novo assembly and annotation of complete genome of a new Thraustochytrid species, strain FCC1311.</title>
        <authorList>
            <person name="Sedici K."/>
            <person name="Godart F."/>
            <person name="Aiese Cigliano R."/>
            <person name="Sanseverino W."/>
            <person name="Barakat M."/>
            <person name="Ortet P."/>
            <person name="Marechal E."/>
            <person name="Cagnac O."/>
            <person name="Amato A."/>
        </authorList>
    </citation>
    <scope>NUCLEOTIDE SEQUENCE [LARGE SCALE GENOMIC DNA]</scope>
</reference>
<feature type="region of interest" description="Disordered" evidence="1">
    <location>
        <begin position="187"/>
        <end position="210"/>
    </location>
</feature>
<dbReference type="EMBL" id="BEYU01000122">
    <property type="protein sequence ID" value="GBG32417.1"/>
    <property type="molecule type" value="Genomic_DNA"/>
</dbReference>
<dbReference type="PROSITE" id="PS50020">
    <property type="entry name" value="WW_DOMAIN_2"/>
    <property type="match status" value="2"/>
</dbReference>
<name>A0A2R5GNE5_9STRA</name>
<dbReference type="PROSITE" id="PS01159">
    <property type="entry name" value="WW_DOMAIN_1"/>
    <property type="match status" value="2"/>
</dbReference>
<dbReference type="OrthoDB" id="49495at2759"/>
<dbReference type="SUPFAM" id="SSF51045">
    <property type="entry name" value="WW domain"/>
    <property type="match status" value="3"/>
</dbReference>
<evidence type="ECO:0000313" key="3">
    <source>
        <dbReference type="EMBL" id="GBG32417.1"/>
    </source>
</evidence>
<dbReference type="InParanoid" id="A0A2R5GNE5"/>
<dbReference type="InterPro" id="IPR036020">
    <property type="entry name" value="WW_dom_sf"/>
</dbReference>
<sequence>MPVPSDTKNEDRAPETDEDQLAADIAAEFAEVADDTAEPTSPETAWCQVWDPISSSYYYYNYVTQVSQFEIPAELQVARENNIESEDHGSQREGGKAAVIGLLASSLKSYPPELRAVLRIQGTFRSKQARRAVRKVRAQQHVEKKDVSASAVSHWHKLQDPASGADYFYHDVTQEVSWTLPEGETLAGEGDDLYTTDSRDLGSAASQETDLESVQENVAGEWIELFDPATGRNYYFNSKTQASQWDKPASFHKFSLEDIGQKLMPPEVRAAVLVQNTWRAKVARRVLRKQRGLKLGAASPKEGNDIGSSPWQVLTDPQTGFDYFYNTETQEVTWDAPQDIAKALSSTSWTWVELIDPANGETEAESEMEEDTEGEARAAGLSEEAAQRLRMAEVSSVINKQRFNVLQKLSEAAVGAGTILEERKSKSIKQSVRVAELAAEEAETLLEKVASASTTSAKEEELPEAVKAVVFCEAQQMLATKAIFALHCALLEKSLAKLAEIGRLIKDNELATSRTLAMQEDRVTEAVELAQLRTKHVQIFSHRNSVSEAVLQERWTKVRRSGRSRLVVYTTRYYSRRISKLEAEEYEEAFAKTLAAARENAEGFDSELGFIVDKIEGSSPWWPTYKAAMSATLDVWTQVVIVCTGFGGRYCTALGVSGGIIAVRANAVGAFAITGWTW</sequence>
<dbReference type="Pfam" id="PF00397">
    <property type="entry name" value="WW"/>
    <property type="match status" value="2"/>
</dbReference>
<dbReference type="CDD" id="cd00201">
    <property type="entry name" value="WW"/>
    <property type="match status" value="2"/>
</dbReference>
<dbReference type="Proteomes" id="UP000241890">
    <property type="component" value="Unassembled WGS sequence"/>
</dbReference>
<organism evidence="3 4">
    <name type="scientific">Hondaea fermentalgiana</name>
    <dbReference type="NCBI Taxonomy" id="2315210"/>
    <lineage>
        <taxon>Eukaryota</taxon>
        <taxon>Sar</taxon>
        <taxon>Stramenopiles</taxon>
        <taxon>Bigyra</taxon>
        <taxon>Labyrinthulomycetes</taxon>
        <taxon>Thraustochytrida</taxon>
        <taxon>Thraustochytriidae</taxon>
        <taxon>Hondaea</taxon>
    </lineage>
</organism>
<protein>
    <recommendedName>
        <fullName evidence="2">WW domain-containing protein</fullName>
    </recommendedName>
</protein>
<evidence type="ECO:0000256" key="1">
    <source>
        <dbReference type="SAM" id="MobiDB-lite"/>
    </source>
</evidence>
<feature type="region of interest" description="Disordered" evidence="1">
    <location>
        <begin position="360"/>
        <end position="383"/>
    </location>
</feature>
<dbReference type="PANTHER" id="PTHR47852:SF2">
    <property type="entry name" value="WW DOMAIN-CONTAINING PROTEIN"/>
    <property type="match status" value="1"/>
</dbReference>
<evidence type="ECO:0000313" key="4">
    <source>
        <dbReference type="Proteomes" id="UP000241890"/>
    </source>
</evidence>